<keyword evidence="5" id="KW-0963">Cytoplasm</keyword>
<dbReference type="EC" id="2.1.1.177" evidence="5"/>
<evidence type="ECO:0000256" key="5">
    <source>
        <dbReference type="HAMAP-Rule" id="MF_00658"/>
    </source>
</evidence>
<dbReference type="InterPro" id="IPR003742">
    <property type="entry name" value="RlmH-like"/>
</dbReference>
<reference evidence="6" key="1">
    <citation type="journal article" date="2020" name="mSystems">
        <title>Genome- and Community-Level Interaction Insights into Carbon Utilization and Element Cycling Functions of Hydrothermarchaeota in Hydrothermal Sediment.</title>
        <authorList>
            <person name="Zhou Z."/>
            <person name="Liu Y."/>
            <person name="Xu W."/>
            <person name="Pan J."/>
            <person name="Luo Z.H."/>
            <person name="Li M."/>
        </authorList>
    </citation>
    <scope>NUCLEOTIDE SEQUENCE [LARGE SCALE GENOMIC DNA]</scope>
    <source>
        <strain evidence="6">SpSt-609</strain>
    </source>
</reference>
<keyword evidence="3 5" id="KW-0949">S-adenosyl-L-methionine</keyword>
<gene>
    <name evidence="5" type="primary">rlmH</name>
    <name evidence="6" type="ORF">ENT77_07710</name>
</gene>
<dbReference type="PANTHER" id="PTHR33603:SF1">
    <property type="entry name" value="RIBOSOMAL RNA LARGE SUBUNIT METHYLTRANSFERASE H"/>
    <property type="match status" value="1"/>
</dbReference>
<keyword evidence="2 5" id="KW-0808">Transferase</keyword>
<comment type="similarity">
    <text evidence="4 5">Belongs to the RNA methyltransferase RlmH family.</text>
</comment>
<feature type="binding site" evidence="5">
    <location>
        <begin position="121"/>
        <end position="126"/>
    </location>
    <ligand>
        <name>S-adenosyl-L-methionine</name>
        <dbReference type="ChEBI" id="CHEBI:59789"/>
    </ligand>
</feature>
<dbReference type="Pfam" id="PF02590">
    <property type="entry name" value="SPOUT_MTase"/>
    <property type="match status" value="1"/>
</dbReference>
<evidence type="ECO:0000256" key="1">
    <source>
        <dbReference type="ARBA" id="ARBA00022603"/>
    </source>
</evidence>
<keyword evidence="1 5" id="KW-0489">Methyltransferase</keyword>
<dbReference type="InterPro" id="IPR029026">
    <property type="entry name" value="tRNA_m1G_MTases_N"/>
</dbReference>
<sequence length="153" mass="17669">MNIEIIVPGKISSHLQPAYEYYMNRLKRYVNVRVSFVPVGGDVNVESTSVIKGREAEQIFKKLRGRKYVLVDLGGRQMTSEEFAKFVNLQIPGNQELVFVIGGPVGVDETLKRGAQFIMEFSKMTFTHEFCVVLLLEQLFRAFKIIKNERYHY</sequence>
<dbReference type="Gene3D" id="3.40.1280.10">
    <property type="match status" value="1"/>
</dbReference>
<dbReference type="GO" id="GO:0070038">
    <property type="term" value="F:rRNA (pseudouridine-N3-)-methyltransferase activity"/>
    <property type="evidence" value="ECO:0007669"/>
    <property type="project" value="UniProtKB-UniRule"/>
</dbReference>
<comment type="subcellular location">
    <subcellularLocation>
        <location evidence="5">Cytoplasm</location>
    </subcellularLocation>
</comment>
<protein>
    <recommendedName>
        <fullName evidence="5">Ribosomal RNA large subunit methyltransferase H</fullName>
        <ecNumber evidence="5">2.1.1.177</ecNumber>
    </recommendedName>
    <alternativeName>
        <fullName evidence="5">23S rRNA (pseudouridine1915-N3)-methyltransferase</fullName>
    </alternativeName>
    <alternativeName>
        <fullName evidence="5">23S rRNA m3Psi1915 methyltransferase</fullName>
    </alternativeName>
    <alternativeName>
        <fullName evidence="5">rRNA (pseudouridine-N3-)-methyltransferase RlmH</fullName>
    </alternativeName>
</protein>
<comment type="caution">
    <text evidence="6">The sequence shown here is derived from an EMBL/GenBank/DDBJ whole genome shotgun (WGS) entry which is preliminary data.</text>
</comment>
<keyword evidence="5" id="KW-0698">rRNA processing</keyword>
<evidence type="ECO:0000313" key="6">
    <source>
        <dbReference type="EMBL" id="HGU41066.1"/>
    </source>
</evidence>
<dbReference type="HAMAP" id="MF_00658">
    <property type="entry name" value="23SrRNA_methyltr_H"/>
    <property type="match status" value="1"/>
</dbReference>
<feature type="binding site" evidence="5">
    <location>
        <position position="102"/>
    </location>
    <ligand>
        <name>S-adenosyl-L-methionine</name>
        <dbReference type="ChEBI" id="CHEBI:59789"/>
    </ligand>
</feature>
<dbReference type="EMBL" id="DSZY01000035">
    <property type="protein sequence ID" value="HGU41066.1"/>
    <property type="molecule type" value="Genomic_DNA"/>
</dbReference>
<dbReference type="InterPro" id="IPR029028">
    <property type="entry name" value="Alpha/beta_knot_MTases"/>
</dbReference>
<name>A0A7C4CEL6_9BACT</name>
<evidence type="ECO:0000256" key="2">
    <source>
        <dbReference type="ARBA" id="ARBA00022679"/>
    </source>
</evidence>
<comment type="subunit">
    <text evidence="5">Homodimer.</text>
</comment>
<dbReference type="CDD" id="cd18081">
    <property type="entry name" value="RlmH-like"/>
    <property type="match status" value="1"/>
</dbReference>
<comment type="catalytic activity">
    <reaction evidence="5">
        <text>pseudouridine(1915) in 23S rRNA + S-adenosyl-L-methionine = N(3)-methylpseudouridine(1915) in 23S rRNA + S-adenosyl-L-homocysteine + H(+)</text>
        <dbReference type="Rhea" id="RHEA:42752"/>
        <dbReference type="Rhea" id="RHEA-COMP:10221"/>
        <dbReference type="Rhea" id="RHEA-COMP:10222"/>
        <dbReference type="ChEBI" id="CHEBI:15378"/>
        <dbReference type="ChEBI" id="CHEBI:57856"/>
        <dbReference type="ChEBI" id="CHEBI:59789"/>
        <dbReference type="ChEBI" id="CHEBI:65314"/>
        <dbReference type="ChEBI" id="CHEBI:74486"/>
        <dbReference type="EC" id="2.1.1.177"/>
    </reaction>
</comment>
<evidence type="ECO:0000256" key="3">
    <source>
        <dbReference type="ARBA" id="ARBA00022691"/>
    </source>
</evidence>
<proteinExistence type="inferred from homology"/>
<dbReference type="SUPFAM" id="SSF75217">
    <property type="entry name" value="alpha/beta knot"/>
    <property type="match status" value="1"/>
</dbReference>
<accession>A0A7C4CEL6</accession>
<dbReference type="PIRSF" id="PIRSF004505">
    <property type="entry name" value="MT_bac"/>
    <property type="match status" value="1"/>
</dbReference>
<comment type="function">
    <text evidence="5">Specifically methylates the pseudouridine at position 1915 (m3Psi1915) in 23S rRNA.</text>
</comment>
<dbReference type="AlphaFoldDB" id="A0A7C4CEL6"/>
<evidence type="ECO:0000256" key="4">
    <source>
        <dbReference type="ARBA" id="ARBA00038303"/>
    </source>
</evidence>
<organism evidence="6">
    <name type="scientific">Fervidobacterium thailandense</name>
    <dbReference type="NCBI Taxonomy" id="1008305"/>
    <lineage>
        <taxon>Bacteria</taxon>
        <taxon>Thermotogati</taxon>
        <taxon>Thermotogota</taxon>
        <taxon>Thermotogae</taxon>
        <taxon>Thermotogales</taxon>
        <taxon>Fervidobacteriaceae</taxon>
        <taxon>Fervidobacterium</taxon>
    </lineage>
</organism>
<comment type="caution">
    <text evidence="5">Lacks conserved residue(s) required for the propagation of feature annotation.</text>
</comment>
<dbReference type="PANTHER" id="PTHR33603">
    <property type="entry name" value="METHYLTRANSFERASE"/>
    <property type="match status" value="1"/>
</dbReference>
<dbReference type="GO" id="GO:0005737">
    <property type="term" value="C:cytoplasm"/>
    <property type="evidence" value="ECO:0007669"/>
    <property type="project" value="UniProtKB-SubCell"/>
</dbReference>